<dbReference type="OrthoDB" id="2157530at2759"/>
<accession>A0A9P4IK64</accession>
<dbReference type="Proteomes" id="UP000799772">
    <property type="component" value="Unassembled WGS sequence"/>
</dbReference>
<evidence type="ECO:0000313" key="3">
    <source>
        <dbReference type="Proteomes" id="UP000799772"/>
    </source>
</evidence>
<dbReference type="Pfam" id="PF06985">
    <property type="entry name" value="HET"/>
    <property type="match status" value="1"/>
</dbReference>
<keyword evidence="3" id="KW-1185">Reference proteome</keyword>
<reference evidence="2" key="1">
    <citation type="journal article" date="2020" name="Stud. Mycol.">
        <title>101 Dothideomycetes genomes: a test case for predicting lifestyles and emergence of pathogens.</title>
        <authorList>
            <person name="Haridas S."/>
            <person name="Albert R."/>
            <person name="Binder M."/>
            <person name="Bloem J."/>
            <person name="Labutti K."/>
            <person name="Salamov A."/>
            <person name="Andreopoulos B."/>
            <person name="Baker S."/>
            <person name="Barry K."/>
            <person name="Bills G."/>
            <person name="Bluhm B."/>
            <person name="Cannon C."/>
            <person name="Castanera R."/>
            <person name="Culley D."/>
            <person name="Daum C."/>
            <person name="Ezra D."/>
            <person name="Gonzalez J."/>
            <person name="Henrissat B."/>
            <person name="Kuo A."/>
            <person name="Liang C."/>
            <person name="Lipzen A."/>
            <person name="Lutzoni F."/>
            <person name="Magnuson J."/>
            <person name="Mondo S."/>
            <person name="Nolan M."/>
            <person name="Ohm R."/>
            <person name="Pangilinan J."/>
            <person name="Park H.-J."/>
            <person name="Ramirez L."/>
            <person name="Alfaro M."/>
            <person name="Sun H."/>
            <person name="Tritt A."/>
            <person name="Yoshinaga Y."/>
            <person name="Zwiers L.-H."/>
            <person name="Turgeon B."/>
            <person name="Goodwin S."/>
            <person name="Spatafora J."/>
            <person name="Crous P."/>
            <person name="Grigoriev I."/>
        </authorList>
    </citation>
    <scope>NUCLEOTIDE SEQUENCE</scope>
    <source>
        <strain evidence="2">CBS 133067</strain>
    </source>
</reference>
<dbReference type="AlphaFoldDB" id="A0A9P4IK64"/>
<proteinExistence type="predicted"/>
<dbReference type="InterPro" id="IPR010730">
    <property type="entry name" value="HET"/>
</dbReference>
<name>A0A9P4IK64_9PEZI</name>
<dbReference type="PANTHER" id="PTHR24148:SF73">
    <property type="entry name" value="HET DOMAIN PROTEIN (AFU_ORTHOLOGUE AFUA_8G01020)"/>
    <property type="match status" value="1"/>
</dbReference>
<comment type="caution">
    <text evidence="2">The sequence shown here is derived from an EMBL/GenBank/DDBJ whole genome shotgun (WGS) entry which is preliminary data.</text>
</comment>
<feature type="domain" description="Heterokaryon incompatibility" evidence="1">
    <location>
        <begin position="67"/>
        <end position="229"/>
    </location>
</feature>
<sequence>MTECERGKPELFKHKPLQHPWQLRLIQLLPRDETGTVKGRIHFVPGGDAKQIDPNYGDEEEGKKVTYVALSYTWGDSTDKRDIELDGKTFFVTANLYEFLCLVTLHNGTVGSHFWIDAICIDQTNIKERNAQIGRMTAIYEHADIVNIWLGSEAENSNLAMVGLAILAGEITVSKAFPEGSSKALVIASSADTAVSEPGWGVVLDQKFMRAVTDLLQRAWWTRVWVIQESTVPDQKYVMLCGSILMSWGDVGRATDKLQRLISEFPELEHRRSSFFNLSGVEDPIRKIRRLRKSAPYETKLLDLVSLGRDFDASDSRDHIYAFLGMMGSKPLPFLDPDYENPVKTVYQDFTKYLISTCSYGHKLDVLGHASNASAKTPSPLRLFDDMEQLRSMGQNLLSRNTAIPKPELDSVLKIISRVQPRMLEILRDPQFSRDMDDMFPPSVHSRLYLASTLNVDNLRKSAENARSTIFADRKDDSHENMNDEQLQAQRTGELEHTAGVLAQDKPLVESGPVSIPDITQTPVDWLRVMGVKSSMPLNFDSFFKEPTTETTHSSPQESPPSWVPIWDRPRRLIPLCKYFGQFCDAENSAYSASGSDQAPFLRRAATLFEFSGHELKLRGFRVDIIKHLDRLIFSDIHAYAEPDEKVWAKMQDLVNTGTYEATNERMVDALWRTVLADVVYERGTPVRRLGRRMEDISDQRADNDTGVVLDRSACSARSLARTAGDLIALVPRLAEVDDEVFLLAGGQVLYVLRPLGDCFQYIGECYLHGYMDGEALRRLEDGTAKVDTIRIV</sequence>
<gene>
    <name evidence="2" type="ORF">NA57DRAFT_72920</name>
</gene>
<dbReference type="InterPro" id="IPR052895">
    <property type="entry name" value="HetReg/Transcr_Mod"/>
</dbReference>
<dbReference type="PANTHER" id="PTHR24148">
    <property type="entry name" value="ANKYRIN REPEAT DOMAIN-CONTAINING PROTEIN 39 HOMOLOG-RELATED"/>
    <property type="match status" value="1"/>
</dbReference>
<evidence type="ECO:0000313" key="2">
    <source>
        <dbReference type="EMBL" id="KAF2101478.1"/>
    </source>
</evidence>
<organism evidence="2 3">
    <name type="scientific">Rhizodiscina lignyota</name>
    <dbReference type="NCBI Taxonomy" id="1504668"/>
    <lineage>
        <taxon>Eukaryota</taxon>
        <taxon>Fungi</taxon>
        <taxon>Dikarya</taxon>
        <taxon>Ascomycota</taxon>
        <taxon>Pezizomycotina</taxon>
        <taxon>Dothideomycetes</taxon>
        <taxon>Pleosporomycetidae</taxon>
        <taxon>Aulographales</taxon>
        <taxon>Rhizodiscinaceae</taxon>
        <taxon>Rhizodiscina</taxon>
    </lineage>
</organism>
<dbReference type="EMBL" id="ML978123">
    <property type="protein sequence ID" value="KAF2101478.1"/>
    <property type="molecule type" value="Genomic_DNA"/>
</dbReference>
<protein>
    <recommendedName>
        <fullName evidence="1">Heterokaryon incompatibility domain-containing protein</fullName>
    </recommendedName>
</protein>
<evidence type="ECO:0000259" key="1">
    <source>
        <dbReference type="Pfam" id="PF06985"/>
    </source>
</evidence>